<dbReference type="RefSeq" id="WP_308135166.1">
    <property type="nucleotide sequence ID" value="NZ_CP133217.1"/>
</dbReference>
<gene>
    <name evidence="1" type="ORF">RCC75_12090</name>
    <name evidence="2" type="ORF">RCG00_18435</name>
</gene>
<protein>
    <submittedName>
        <fullName evidence="2">Uncharacterized protein</fullName>
    </submittedName>
</protein>
<evidence type="ECO:0000313" key="1">
    <source>
        <dbReference type="EMBL" id="MDQ5769274.1"/>
    </source>
</evidence>
<proteinExistence type="predicted"/>
<dbReference type="EMBL" id="JAVFKN010000015">
    <property type="protein sequence ID" value="MDQ5769274.1"/>
    <property type="molecule type" value="Genomic_DNA"/>
</dbReference>
<dbReference type="EMBL" id="CP133217">
    <property type="protein sequence ID" value="WML86257.1"/>
    <property type="molecule type" value="Genomic_DNA"/>
</dbReference>
<evidence type="ECO:0000313" key="2">
    <source>
        <dbReference type="EMBL" id="WML86257.1"/>
    </source>
</evidence>
<accession>A0AA51QYR9</accession>
<reference evidence="2 3" key="1">
    <citation type="submission" date="2023-08" db="EMBL/GenBank/DDBJ databases">
        <title>New molecular markers tilS and rpoB for phylogenetic and monitoring studies of the genus Thiothrix biodiversity.</title>
        <authorList>
            <person name="Ravin N.V."/>
            <person name="Smolyakov D."/>
            <person name="Markov N.D."/>
            <person name="Beletsky A.V."/>
            <person name="Mardanov A.V."/>
            <person name="Rudenko T.S."/>
            <person name="Grabovich M.Y."/>
        </authorList>
    </citation>
    <scope>NUCLEOTIDE SEQUENCE</scope>
    <source>
        <strain evidence="2">DNT52</strain>
        <strain evidence="1 3">H33</strain>
    </source>
</reference>
<sequence length="384" mass="43223">MADLPKLNKWCVYLLWLLTALLPVSGWAAVAATPDIAKLDLNGQPINITLLPEADTAQVVYKLRPVTAEVWDNSIRLEVSIDRVKKVTLSLETPYLILNFHEAQPIVLGISAHSDVAMDGKELRARLWGDSDQAPILLKVQTNAAVASVKEKTTTAVCQNPNGQDMADASGGLYWSEFASYPAIRVCNRHEFPVQLQYNFYQLEFDEDGSLRNRQPLNTQEFQTDTKTLAAGEQSDLHIIPSKQHRYFVLSLEQIKQEGERSTQIGADVFVFTRQSQTLPDYRIAAATFRRVDDTLWLDVALSNQDALPFAADIDLQLRNSKDKPVIRGKMLKTQPVILPQQEATFSLEFPGFAEYQHQPLTAEIYVTLAGKYQRKHVYAITIH</sequence>
<dbReference type="AlphaFoldDB" id="A0AA51QYR9"/>
<dbReference type="Proteomes" id="UP001229862">
    <property type="component" value="Chromosome"/>
</dbReference>
<evidence type="ECO:0000313" key="3">
    <source>
        <dbReference type="Proteomes" id="UP001223336"/>
    </source>
</evidence>
<keyword evidence="3" id="KW-1185">Reference proteome</keyword>
<dbReference type="Proteomes" id="UP001223336">
    <property type="component" value="Unassembled WGS sequence"/>
</dbReference>
<name>A0AA51QYR9_9GAMM</name>
<organism evidence="2">
    <name type="scientific">Thiothrix subterranea</name>
    <dbReference type="NCBI Taxonomy" id="2735563"/>
    <lineage>
        <taxon>Bacteria</taxon>
        <taxon>Pseudomonadati</taxon>
        <taxon>Pseudomonadota</taxon>
        <taxon>Gammaproteobacteria</taxon>
        <taxon>Thiotrichales</taxon>
        <taxon>Thiotrichaceae</taxon>
        <taxon>Thiothrix</taxon>
    </lineage>
</organism>